<evidence type="ECO:0000313" key="2">
    <source>
        <dbReference type="EMBL" id="MFC6671956.1"/>
    </source>
</evidence>
<comment type="caution">
    <text evidence="2">The sequence shown here is derived from an EMBL/GenBank/DDBJ whole genome shotgun (WGS) entry which is preliminary data.</text>
</comment>
<dbReference type="Pfam" id="PF01323">
    <property type="entry name" value="DSBA"/>
    <property type="match status" value="1"/>
</dbReference>
<evidence type="ECO:0000313" key="3">
    <source>
        <dbReference type="Proteomes" id="UP001596422"/>
    </source>
</evidence>
<keyword evidence="2" id="KW-0413">Isomerase</keyword>
<organism evidence="2 3">
    <name type="scientific">Marinobacterium aestuariivivens</name>
    <dbReference type="NCBI Taxonomy" id="1698799"/>
    <lineage>
        <taxon>Bacteria</taxon>
        <taxon>Pseudomonadati</taxon>
        <taxon>Pseudomonadota</taxon>
        <taxon>Gammaproteobacteria</taxon>
        <taxon>Oceanospirillales</taxon>
        <taxon>Oceanospirillaceae</taxon>
        <taxon>Marinobacterium</taxon>
    </lineage>
</organism>
<reference evidence="3" key="1">
    <citation type="journal article" date="2019" name="Int. J. Syst. Evol. Microbiol.">
        <title>The Global Catalogue of Microorganisms (GCM) 10K type strain sequencing project: providing services to taxonomists for standard genome sequencing and annotation.</title>
        <authorList>
            <consortium name="The Broad Institute Genomics Platform"/>
            <consortium name="The Broad Institute Genome Sequencing Center for Infectious Disease"/>
            <person name="Wu L."/>
            <person name="Ma J."/>
        </authorList>
    </citation>
    <scope>NUCLEOTIDE SEQUENCE [LARGE SCALE GENOMIC DNA]</scope>
    <source>
        <strain evidence="3">NBRC 111756</strain>
    </source>
</reference>
<sequence>MHRVRRQAIERKAAASPRLPAGRTRTLVEKACPPLNLQPRFFPADPSLADRCIIALQEARQDPAAFVEQVLTACWQEDRNIADPDILLDLLEHCGQDGAKVMLSAEADEIAAIYDSNTEQAIEFGILGVPAYVFNGEQFWGQDRLELLADALTEINQEAT</sequence>
<proteinExistence type="predicted"/>
<protein>
    <submittedName>
        <fullName evidence="2">2-hydroxychromene-2-carboxylate isomerase</fullName>
    </submittedName>
</protein>
<dbReference type="EMBL" id="JBHSWE010000001">
    <property type="protein sequence ID" value="MFC6671956.1"/>
    <property type="molecule type" value="Genomic_DNA"/>
</dbReference>
<dbReference type="SUPFAM" id="SSF52833">
    <property type="entry name" value="Thioredoxin-like"/>
    <property type="match status" value="1"/>
</dbReference>
<evidence type="ECO:0000259" key="1">
    <source>
        <dbReference type="Pfam" id="PF01323"/>
    </source>
</evidence>
<dbReference type="Proteomes" id="UP001596422">
    <property type="component" value="Unassembled WGS sequence"/>
</dbReference>
<feature type="domain" description="DSBA-like thioredoxin" evidence="1">
    <location>
        <begin position="34"/>
        <end position="152"/>
    </location>
</feature>
<dbReference type="RefSeq" id="WP_379913189.1">
    <property type="nucleotide sequence ID" value="NZ_JBHSWE010000001.1"/>
</dbReference>
<dbReference type="InterPro" id="IPR051924">
    <property type="entry name" value="GST_Kappa/NadH"/>
</dbReference>
<keyword evidence="3" id="KW-1185">Reference proteome</keyword>
<dbReference type="GO" id="GO:0016853">
    <property type="term" value="F:isomerase activity"/>
    <property type="evidence" value="ECO:0007669"/>
    <property type="project" value="UniProtKB-KW"/>
</dbReference>
<gene>
    <name evidence="2" type="ORF">ACFQDL_19225</name>
</gene>
<dbReference type="InterPro" id="IPR036249">
    <property type="entry name" value="Thioredoxin-like_sf"/>
</dbReference>
<dbReference type="PANTHER" id="PTHR42943">
    <property type="entry name" value="GLUTATHIONE S-TRANSFERASE KAPPA"/>
    <property type="match status" value="1"/>
</dbReference>
<name>A0ABW2A3B8_9GAMM</name>
<dbReference type="Gene3D" id="3.40.30.10">
    <property type="entry name" value="Glutaredoxin"/>
    <property type="match status" value="1"/>
</dbReference>
<accession>A0ABW2A3B8</accession>
<dbReference type="PANTHER" id="PTHR42943:SF2">
    <property type="entry name" value="GLUTATHIONE S-TRANSFERASE KAPPA 1"/>
    <property type="match status" value="1"/>
</dbReference>
<dbReference type="InterPro" id="IPR001853">
    <property type="entry name" value="DSBA-like_thioredoxin_dom"/>
</dbReference>